<feature type="compositionally biased region" description="Low complexity" evidence="5">
    <location>
        <begin position="1054"/>
        <end position="1066"/>
    </location>
</feature>
<proteinExistence type="inferred from homology"/>
<dbReference type="InterPro" id="IPR036691">
    <property type="entry name" value="Endo/exonu/phosph_ase_sf"/>
</dbReference>
<dbReference type="SUPFAM" id="SSF56219">
    <property type="entry name" value="DNase I-like"/>
    <property type="match status" value="1"/>
</dbReference>
<dbReference type="InterPro" id="IPR002013">
    <property type="entry name" value="SAC_dom"/>
</dbReference>
<dbReference type="Proteomes" id="UP000009172">
    <property type="component" value="Unassembled WGS sequence"/>
</dbReference>
<dbReference type="Pfam" id="PF02383">
    <property type="entry name" value="Syja_N"/>
    <property type="match status" value="1"/>
</dbReference>
<feature type="region of interest" description="Disordered" evidence="5">
    <location>
        <begin position="869"/>
        <end position="910"/>
    </location>
</feature>
<dbReference type="HOGENOM" id="CLU_003016_2_1_1"/>
<keyword evidence="4" id="KW-0378">Hydrolase</keyword>
<comment type="similarity">
    <text evidence="1">Belongs to the synaptojanin family.</text>
</comment>
<evidence type="ECO:0000256" key="3">
    <source>
        <dbReference type="ARBA" id="ARBA00013044"/>
    </source>
</evidence>
<keyword evidence="8" id="KW-1185">Reference proteome</keyword>
<evidence type="ECO:0000256" key="1">
    <source>
        <dbReference type="ARBA" id="ARBA00008943"/>
    </source>
</evidence>
<dbReference type="Gene3D" id="3.60.10.10">
    <property type="entry name" value="Endonuclease/exonuclease/phosphatase"/>
    <property type="match status" value="2"/>
</dbReference>
<dbReference type="InterPro" id="IPR046985">
    <property type="entry name" value="IP5"/>
</dbReference>
<accession>F2S038</accession>
<evidence type="ECO:0000313" key="7">
    <source>
        <dbReference type="EMBL" id="EGD96937.1"/>
    </source>
</evidence>
<evidence type="ECO:0000259" key="6">
    <source>
        <dbReference type="PROSITE" id="PS50275"/>
    </source>
</evidence>
<name>F2S038_TRIT1</name>
<dbReference type="EC" id="3.1.3.36" evidence="3"/>
<dbReference type="PANTHER" id="PTHR11200">
    <property type="entry name" value="INOSITOL 5-PHOSPHATASE"/>
    <property type="match status" value="1"/>
</dbReference>
<feature type="compositionally biased region" description="Polar residues" evidence="5">
    <location>
        <begin position="869"/>
        <end position="878"/>
    </location>
</feature>
<dbReference type="InterPro" id="IPR000300">
    <property type="entry name" value="IPPc"/>
</dbReference>
<comment type="similarity">
    <text evidence="2">In the central section; belongs to the inositol 1,4,5-trisphosphate 5-phosphatase family.</text>
</comment>
<feature type="compositionally biased region" description="Low complexity" evidence="5">
    <location>
        <begin position="986"/>
        <end position="1000"/>
    </location>
</feature>
<dbReference type="GO" id="GO:0043813">
    <property type="term" value="F:phosphatidylinositol-3,5-bisphosphate 5-phosphatase activity"/>
    <property type="evidence" value="ECO:0007669"/>
    <property type="project" value="TreeGrafter"/>
</dbReference>
<gene>
    <name evidence="7" type="ORF">TESG_04361</name>
</gene>
<dbReference type="GO" id="GO:0016020">
    <property type="term" value="C:membrane"/>
    <property type="evidence" value="ECO:0007669"/>
    <property type="project" value="TreeGrafter"/>
</dbReference>
<dbReference type="AlphaFoldDB" id="F2S038"/>
<dbReference type="EMBL" id="GG698498">
    <property type="protein sequence ID" value="EGD96937.1"/>
    <property type="molecule type" value="Genomic_DNA"/>
</dbReference>
<dbReference type="PROSITE" id="PS50275">
    <property type="entry name" value="SAC"/>
    <property type="match status" value="1"/>
</dbReference>
<evidence type="ECO:0000256" key="2">
    <source>
        <dbReference type="ARBA" id="ARBA00009678"/>
    </source>
</evidence>
<sequence>MAVRVLCKDAPDRTVVLVANGYALTMRHHQSSEEVSGNVQVLSIPKCIVEFTTADSIPLAEYRTLGTGLGTLGLIALAAGEVFICIVNQATNVASVRPGETVQRIDSVDFYCLNRSDYDLVQDLDSDTYNNPSGRGYQGYESPAENPSLALKKLLSDGSFYYSSDFNLTERIQDRIDDPVAYDVESQDEDFLWNSFMIKPLLQLRSGLSLNDRQNLDSSQLLISVIRGFAQSLTIPASSPLFPHIESNMPSSLTVISRLSSRRAGTRFNARGIDDNGNVANFVETETILWIPPAMCFSYTQIRGSVPIFWEQEAGYIPGQQKIAIGRSSGATQPAFDKHFEALSEKYGAVHAINLLAKAKSGEVELSQRYMYHVRASPLRQNRDVNSNSEHDILKLTEYDFHAETKTTGYEAARSIQDVIADSVEGFAYFLSEAPQGNEKDLSAAELRLLRQKNIVLQQEGVFRTNCLDCLDRTNLVQTMISSMAIDMFFAQWNGHASPDFWMKHSTLWADSGDMLSRIYAGTGALKSSFTRHGAMSVAGSFADIRKSATRLFVNNFTDPAKQITIDTLLGLSNNQESVYLFDPVKDAVNAELTRRVNEFTSSEKIYIWVGTFNINGRREGATEGLGPWLHGSLNQLPEDPTIVAVGFQEIVELSPQQIMSTDPSTRKIWEHAVISSLNARTTKRRTTELAYLAWEAAGFSNYEERNRDYHTIARGLRFQRNRPIVGHDATIWFGDFNYRIGLSNERVRPLIESGDIDVLYQHDQLNLQMVAGLAFQYYMEGPVTFPPTYRYDNGTDEYDTSEKQRIPAWCDRILWRGRILRQLAYTTAPLKFSDHRPVYATFECDISTVDEKRKEEISCRLYEKLKQQPATTTTNPLSDDEEDENEQYSIKLGLPPPSSEKRLPARSTITPPLGAVSNVRRSANPFSFSRGSDWITVGRDDALSEMSEQDLRESKKASSTYREPFRSVGEVMGGPESSATDMPQTSKVVVSSRTVKSVKIPPPVPRKPAKLRRHSSGGTDRKTASSNGVSSGYEMVNPAEDFQEQAYTGGAGAATTSSVSQATKSLPTNELMDSDAGTRVTSWEPLQPKK</sequence>
<reference evidence="8" key="1">
    <citation type="journal article" date="2012" name="MBio">
        <title>Comparative genome analysis of Trichophyton rubrum and related dermatophytes reveals candidate genes involved in infection.</title>
        <authorList>
            <person name="Martinez D.A."/>
            <person name="Oliver B.G."/>
            <person name="Graeser Y."/>
            <person name="Goldberg J.M."/>
            <person name="Li W."/>
            <person name="Martinez-Rossi N.M."/>
            <person name="Monod M."/>
            <person name="Shelest E."/>
            <person name="Barton R.C."/>
            <person name="Birch E."/>
            <person name="Brakhage A.A."/>
            <person name="Chen Z."/>
            <person name="Gurr S.J."/>
            <person name="Heiman D."/>
            <person name="Heitman J."/>
            <person name="Kosti I."/>
            <person name="Rossi A."/>
            <person name="Saif S."/>
            <person name="Samalova M."/>
            <person name="Saunders C.W."/>
            <person name="Shea T."/>
            <person name="Summerbell R.C."/>
            <person name="Xu J."/>
            <person name="Young S."/>
            <person name="Zeng Q."/>
            <person name="Birren B.W."/>
            <person name="Cuomo C.A."/>
            <person name="White T.C."/>
        </authorList>
    </citation>
    <scope>NUCLEOTIDE SEQUENCE [LARGE SCALE GENOMIC DNA]</scope>
    <source>
        <strain evidence="8">CBS 112818</strain>
    </source>
</reference>
<dbReference type="GO" id="GO:0005737">
    <property type="term" value="C:cytoplasm"/>
    <property type="evidence" value="ECO:0007669"/>
    <property type="project" value="TreeGrafter"/>
</dbReference>
<dbReference type="Pfam" id="PF22669">
    <property type="entry name" value="Exo_endo_phos2"/>
    <property type="match status" value="2"/>
</dbReference>
<protein>
    <recommendedName>
        <fullName evidence="3">phosphoinositide 5-phosphatase</fullName>
        <ecNumber evidence="3">3.1.3.36</ecNumber>
    </recommendedName>
</protein>
<dbReference type="SMART" id="SM00128">
    <property type="entry name" value="IPPc"/>
    <property type="match status" value="1"/>
</dbReference>
<dbReference type="GO" id="GO:0004439">
    <property type="term" value="F:phosphatidylinositol-4,5-bisphosphate 5-phosphatase activity"/>
    <property type="evidence" value="ECO:0007669"/>
    <property type="project" value="UniProtKB-EC"/>
</dbReference>
<organism evidence="7 8">
    <name type="scientific">Trichophyton tonsurans (strain CBS 112818)</name>
    <name type="common">Scalp ringworm fungus</name>
    <dbReference type="NCBI Taxonomy" id="647933"/>
    <lineage>
        <taxon>Eukaryota</taxon>
        <taxon>Fungi</taxon>
        <taxon>Dikarya</taxon>
        <taxon>Ascomycota</taxon>
        <taxon>Pezizomycotina</taxon>
        <taxon>Eurotiomycetes</taxon>
        <taxon>Eurotiomycetidae</taxon>
        <taxon>Onygenales</taxon>
        <taxon>Arthrodermataceae</taxon>
        <taxon>Trichophyton</taxon>
    </lineage>
</organism>
<dbReference type="OrthoDB" id="405996at2759"/>
<dbReference type="GO" id="GO:0046856">
    <property type="term" value="P:phosphatidylinositol dephosphorylation"/>
    <property type="evidence" value="ECO:0007669"/>
    <property type="project" value="InterPro"/>
</dbReference>
<evidence type="ECO:0000313" key="8">
    <source>
        <dbReference type="Proteomes" id="UP000009172"/>
    </source>
</evidence>
<feature type="domain" description="SAC" evidence="6">
    <location>
        <begin position="151"/>
        <end position="522"/>
    </location>
</feature>
<evidence type="ECO:0000256" key="5">
    <source>
        <dbReference type="SAM" id="MobiDB-lite"/>
    </source>
</evidence>
<evidence type="ECO:0000256" key="4">
    <source>
        <dbReference type="ARBA" id="ARBA00022801"/>
    </source>
</evidence>
<dbReference type="PANTHER" id="PTHR11200:SF257">
    <property type="entry name" value="PHOSPHOINOSITIDE 5-PHOSPHATASE"/>
    <property type="match status" value="1"/>
</dbReference>
<feature type="region of interest" description="Disordered" evidence="5">
    <location>
        <begin position="946"/>
        <end position="1091"/>
    </location>
</feature>